<protein>
    <submittedName>
        <fullName evidence="1">Uncharacterized protein</fullName>
    </submittedName>
</protein>
<evidence type="ECO:0000313" key="2">
    <source>
        <dbReference type="Proteomes" id="UP000679690"/>
    </source>
</evidence>
<name>A0ABS3UZ93_9ACTN</name>
<gene>
    <name evidence="1" type="ORF">J5X75_41005</name>
</gene>
<dbReference type="Proteomes" id="UP000679690">
    <property type="component" value="Unassembled WGS sequence"/>
</dbReference>
<keyword evidence="2" id="KW-1185">Reference proteome</keyword>
<reference evidence="1 2" key="1">
    <citation type="submission" date="2021-03" db="EMBL/GenBank/DDBJ databases">
        <title>Actinoplanes flavus sp. nov., a novel actinomycete isolated from Coconut Palm rhizosphere soil.</title>
        <authorList>
            <person name="Luo X."/>
        </authorList>
    </citation>
    <scope>NUCLEOTIDE SEQUENCE [LARGE SCALE GENOMIC DNA]</scope>
    <source>
        <strain evidence="1 2">NEAU-H7</strain>
    </source>
</reference>
<organism evidence="1 2">
    <name type="scientific">Actinoplanes flavus</name>
    <dbReference type="NCBI Taxonomy" id="2820290"/>
    <lineage>
        <taxon>Bacteria</taxon>
        <taxon>Bacillati</taxon>
        <taxon>Actinomycetota</taxon>
        <taxon>Actinomycetes</taxon>
        <taxon>Micromonosporales</taxon>
        <taxon>Micromonosporaceae</taxon>
        <taxon>Actinoplanes</taxon>
    </lineage>
</organism>
<proteinExistence type="predicted"/>
<dbReference type="RefSeq" id="WP_208473134.1">
    <property type="nucleotide sequence ID" value="NZ_JAGFNS010000047.1"/>
</dbReference>
<dbReference type="EMBL" id="JAGFNS010000047">
    <property type="protein sequence ID" value="MBO3743896.1"/>
    <property type="molecule type" value="Genomic_DNA"/>
</dbReference>
<sequence>MEKRSGLAALSHRLAELRRHGQGHLEVGLPDREYPLLTVGFRGNHAVIHLFRNADQVFLLGGDGTVDSIAEVEVPVIDDAAVFTGDFVLDVDQAWDRVRSFVRTGSPRRLGQWWEL</sequence>
<accession>A0ABS3UZ93</accession>
<comment type="caution">
    <text evidence="1">The sequence shown here is derived from an EMBL/GenBank/DDBJ whole genome shotgun (WGS) entry which is preliminary data.</text>
</comment>
<evidence type="ECO:0000313" key="1">
    <source>
        <dbReference type="EMBL" id="MBO3743896.1"/>
    </source>
</evidence>